<protein>
    <submittedName>
        <fullName evidence="1">Uncharacterized protein</fullName>
    </submittedName>
</protein>
<gene>
    <name evidence="1" type="ORF">OTI717_LOCUS32026</name>
</gene>
<sequence length="220" mass="25174">MLTLSSHTLPPLPVQYATTNINHQTDRTIRLMSDVDVEVEFDKWNISYTTIGTTALSSCRFILVTGHVDQVPFVYLWHTPLTNGDDTPTALLMLNFILERISNDIFRFISSKPPPSQTMKQQLTPQQITNLKVLTGGSIKINHDLVRDAFIILNDQNVNVETERMSPWAKYFYDSLKNKVTILAPVTFLVSNDSDEDDDDKDEESSTYWLTLIRYLQISN</sequence>
<organism evidence="1 2">
    <name type="scientific">Rotaria sordida</name>
    <dbReference type="NCBI Taxonomy" id="392033"/>
    <lineage>
        <taxon>Eukaryota</taxon>
        <taxon>Metazoa</taxon>
        <taxon>Spiralia</taxon>
        <taxon>Gnathifera</taxon>
        <taxon>Rotifera</taxon>
        <taxon>Eurotatoria</taxon>
        <taxon>Bdelloidea</taxon>
        <taxon>Philodinida</taxon>
        <taxon>Philodinidae</taxon>
        <taxon>Rotaria</taxon>
    </lineage>
</organism>
<reference evidence="1" key="1">
    <citation type="submission" date="2021-02" db="EMBL/GenBank/DDBJ databases">
        <authorList>
            <person name="Nowell W R."/>
        </authorList>
    </citation>
    <scope>NUCLEOTIDE SEQUENCE</scope>
</reference>
<proteinExistence type="predicted"/>
<evidence type="ECO:0000313" key="2">
    <source>
        <dbReference type="Proteomes" id="UP000663823"/>
    </source>
</evidence>
<comment type="caution">
    <text evidence="1">The sequence shown here is derived from an EMBL/GenBank/DDBJ whole genome shotgun (WGS) entry which is preliminary data.</text>
</comment>
<evidence type="ECO:0000313" key="1">
    <source>
        <dbReference type="EMBL" id="CAF4058547.1"/>
    </source>
</evidence>
<accession>A0A819SER9</accession>
<name>A0A819SER9_9BILA</name>
<dbReference type="AlphaFoldDB" id="A0A819SER9"/>
<dbReference type="EMBL" id="CAJOAX010009569">
    <property type="protein sequence ID" value="CAF4058547.1"/>
    <property type="molecule type" value="Genomic_DNA"/>
</dbReference>
<dbReference type="Proteomes" id="UP000663823">
    <property type="component" value="Unassembled WGS sequence"/>
</dbReference>